<evidence type="ECO:0000313" key="1">
    <source>
        <dbReference type="EMBL" id="GFR63448.1"/>
    </source>
</evidence>
<accession>A0AAV4ER52</accession>
<name>A0AAV4ER52_9GAST</name>
<dbReference type="AlphaFoldDB" id="A0AAV4ER52"/>
<comment type="caution">
    <text evidence="1">The sequence shown here is derived from an EMBL/GenBank/DDBJ whole genome shotgun (WGS) entry which is preliminary data.</text>
</comment>
<reference evidence="1 2" key="1">
    <citation type="journal article" date="2021" name="Elife">
        <title>Chloroplast acquisition without the gene transfer in kleptoplastic sea slugs, Plakobranchus ocellatus.</title>
        <authorList>
            <person name="Maeda T."/>
            <person name="Takahashi S."/>
            <person name="Yoshida T."/>
            <person name="Shimamura S."/>
            <person name="Takaki Y."/>
            <person name="Nagai Y."/>
            <person name="Toyoda A."/>
            <person name="Suzuki Y."/>
            <person name="Arimoto A."/>
            <person name="Ishii H."/>
            <person name="Satoh N."/>
            <person name="Nishiyama T."/>
            <person name="Hasebe M."/>
            <person name="Maruyama T."/>
            <person name="Minagawa J."/>
            <person name="Obokata J."/>
            <person name="Shigenobu S."/>
        </authorList>
    </citation>
    <scope>NUCLEOTIDE SEQUENCE [LARGE SCALE GENOMIC DNA]</scope>
</reference>
<evidence type="ECO:0000313" key="2">
    <source>
        <dbReference type="Proteomes" id="UP000762676"/>
    </source>
</evidence>
<proteinExistence type="predicted"/>
<keyword evidence="2" id="KW-1185">Reference proteome</keyword>
<dbReference type="Proteomes" id="UP000762676">
    <property type="component" value="Unassembled WGS sequence"/>
</dbReference>
<sequence>MPYAPTTKTYDVITTIRSVGFTADDWLAGPVSPSAILDLIRYGLRPPERARRASNLMLGLAGPDSPSAILDLIRYGLRPLERARRASNLMTGLLRRCLALKLVFTST</sequence>
<gene>
    <name evidence="1" type="ORF">ElyMa_003605100</name>
</gene>
<organism evidence="1 2">
    <name type="scientific">Elysia marginata</name>
    <dbReference type="NCBI Taxonomy" id="1093978"/>
    <lineage>
        <taxon>Eukaryota</taxon>
        <taxon>Metazoa</taxon>
        <taxon>Spiralia</taxon>
        <taxon>Lophotrochozoa</taxon>
        <taxon>Mollusca</taxon>
        <taxon>Gastropoda</taxon>
        <taxon>Heterobranchia</taxon>
        <taxon>Euthyneura</taxon>
        <taxon>Panpulmonata</taxon>
        <taxon>Sacoglossa</taxon>
        <taxon>Placobranchoidea</taxon>
        <taxon>Plakobranchidae</taxon>
        <taxon>Elysia</taxon>
    </lineage>
</organism>
<protein>
    <submittedName>
        <fullName evidence="1">Uncharacterized protein</fullName>
    </submittedName>
</protein>
<dbReference type="EMBL" id="BMAT01007406">
    <property type="protein sequence ID" value="GFR63448.1"/>
    <property type="molecule type" value="Genomic_DNA"/>
</dbReference>